<evidence type="ECO:0000256" key="13">
    <source>
        <dbReference type="ARBA" id="ARBA00055755"/>
    </source>
</evidence>
<dbReference type="EMBL" id="JAKMXF010000210">
    <property type="protein sequence ID" value="KAI6655108.1"/>
    <property type="molecule type" value="Genomic_DNA"/>
</dbReference>
<dbReference type="Pfam" id="PF18383">
    <property type="entry name" value="IFT81_CH"/>
    <property type="match status" value="1"/>
</dbReference>
<keyword evidence="4" id="KW-0221">Differentiation</keyword>
<dbReference type="GO" id="GO:0060271">
    <property type="term" value="P:cilium assembly"/>
    <property type="evidence" value="ECO:0007669"/>
    <property type="project" value="InterPro"/>
</dbReference>
<evidence type="ECO:0000256" key="16">
    <source>
        <dbReference type="SAM" id="Coils"/>
    </source>
</evidence>
<dbReference type="PANTHER" id="PTHR15614:SF2">
    <property type="entry name" value="INTRAFLAGELLAR TRANSPORT PROTEIN 81 HOMOLOG"/>
    <property type="match status" value="1"/>
</dbReference>
<evidence type="ECO:0000256" key="15">
    <source>
        <dbReference type="ARBA" id="ARBA00079903"/>
    </source>
</evidence>
<evidence type="ECO:0000256" key="7">
    <source>
        <dbReference type="ARBA" id="ARBA00022990"/>
    </source>
</evidence>
<organism evidence="18 19">
    <name type="scientific">Oopsacas minuta</name>
    <dbReference type="NCBI Taxonomy" id="111878"/>
    <lineage>
        <taxon>Eukaryota</taxon>
        <taxon>Metazoa</taxon>
        <taxon>Porifera</taxon>
        <taxon>Hexactinellida</taxon>
        <taxon>Hexasterophora</taxon>
        <taxon>Lyssacinosida</taxon>
        <taxon>Leucopsacidae</taxon>
        <taxon>Oopsacas</taxon>
    </lineage>
</organism>
<evidence type="ECO:0000256" key="14">
    <source>
        <dbReference type="ARBA" id="ARBA00073058"/>
    </source>
</evidence>
<evidence type="ECO:0000256" key="11">
    <source>
        <dbReference type="ARBA" id="ARBA00023273"/>
    </source>
</evidence>
<keyword evidence="10" id="KW-0206">Cytoskeleton</keyword>
<feature type="coiled-coil region" evidence="16">
    <location>
        <begin position="165"/>
        <end position="250"/>
    </location>
</feature>
<evidence type="ECO:0000256" key="10">
    <source>
        <dbReference type="ARBA" id="ARBA00023212"/>
    </source>
</evidence>
<evidence type="ECO:0000256" key="6">
    <source>
        <dbReference type="ARBA" id="ARBA00022871"/>
    </source>
</evidence>
<dbReference type="GO" id="GO:0036064">
    <property type="term" value="C:ciliary basal body"/>
    <property type="evidence" value="ECO:0007669"/>
    <property type="project" value="TreeGrafter"/>
</dbReference>
<dbReference type="InterPro" id="IPR043016">
    <property type="entry name" value="IFT81_N_sf"/>
</dbReference>
<keyword evidence="19" id="KW-1185">Reference proteome</keyword>
<comment type="caution">
    <text evidence="18">The sequence shown here is derived from an EMBL/GenBank/DDBJ whole genome shotgun (WGS) entry which is preliminary data.</text>
</comment>
<keyword evidence="2" id="KW-0963">Cytoplasm</keyword>
<evidence type="ECO:0000256" key="12">
    <source>
        <dbReference type="ARBA" id="ARBA00043983"/>
    </source>
</evidence>
<evidence type="ECO:0000313" key="18">
    <source>
        <dbReference type="EMBL" id="KAI6655108.1"/>
    </source>
</evidence>
<dbReference type="Gene3D" id="1.10.418.70">
    <property type="entry name" value="Intraflagellar transport protein 81, N-terminal domain"/>
    <property type="match status" value="1"/>
</dbReference>
<keyword evidence="5" id="KW-0970">Cilium biogenesis/degradation</keyword>
<evidence type="ECO:0000256" key="3">
    <source>
        <dbReference type="ARBA" id="ARBA00022553"/>
    </source>
</evidence>
<comment type="similarity">
    <text evidence="12">Belongs to the IFT81 family.</text>
</comment>
<comment type="subcellular location">
    <subcellularLocation>
        <location evidence="1">Cytoplasm</location>
        <location evidence="1">Cytoskeleton</location>
        <location evidence="1">Cilium basal body</location>
    </subcellularLocation>
</comment>
<feature type="domain" description="IFT81 calponin homology" evidence="17">
    <location>
        <begin position="3"/>
        <end position="123"/>
    </location>
</feature>
<dbReference type="GO" id="GO:0007283">
    <property type="term" value="P:spermatogenesis"/>
    <property type="evidence" value="ECO:0007669"/>
    <property type="project" value="UniProtKB-KW"/>
</dbReference>
<proteinExistence type="inferred from homology"/>
<reference evidence="18 19" key="1">
    <citation type="journal article" date="2023" name="BMC Biol.">
        <title>The compact genome of the sponge Oopsacas minuta (Hexactinellida) is lacking key metazoan core genes.</title>
        <authorList>
            <person name="Santini S."/>
            <person name="Schenkelaars Q."/>
            <person name="Jourda C."/>
            <person name="Duchesne M."/>
            <person name="Belahbib H."/>
            <person name="Rocher C."/>
            <person name="Selva M."/>
            <person name="Riesgo A."/>
            <person name="Vervoort M."/>
            <person name="Leys S.P."/>
            <person name="Kodjabachian L."/>
            <person name="Le Bivic A."/>
            <person name="Borchiellini C."/>
            <person name="Claverie J.M."/>
            <person name="Renard E."/>
        </authorList>
    </citation>
    <scope>NUCLEOTIDE SEQUENCE [LARGE SCALE GENOMIC DNA]</scope>
    <source>
        <strain evidence="18">SPO-2</strain>
    </source>
</reference>
<evidence type="ECO:0000256" key="4">
    <source>
        <dbReference type="ARBA" id="ARBA00022782"/>
    </source>
</evidence>
<dbReference type="Proteomes" id="UP001165289">
    <property type="component" value="Unassembled WGS sequence"/>
</dbReference>
<dbReference type="PANTHER" id="PTHR15614">
    <property type="entry name" value="INTRAFLAGELLAR TRANSPORT PROTEIN 81 HOMOLOG"/>
    <property type="match status" value="1"/>
</dbReference>
<accession>A0AAV7K1K5</accession>
<dbReference type="GO" id="GO:0042073">
    <property type="term" value="P:intraciliary transport"/>
    <property type="evidence" value="ECO:0007669"/>
    <property type="project" value="InterPro"/>
</dbReference>
<keyword evidence="7" id="KW-0007">Acetylation</keyword>
<evidence type="ECO:0000256" key="2">
    <source>
        <dbReference type="ARBA" id="ARBA00022490"/>
    </source>
</evidence>
<sequence>MSEQIKVIIQALNHPPFSRNYNIITFDELEPLALLQALNDILAHISQQHEVDIRQEEPKTTTLRMLNFLKLLKYNFPAPQRDMAHSLIGGEKRTIYPIMEWLLARLPDLKTRAYLAQYLVKIEVPPEFLADHQIQELYTRYDSLLGEFKQLHRARQQNLNTGISAEEVRKDIERMEEERDQLQNRLSNLKKRAEQIPNFSQSLEACGSLRKERDQKTDLAEQLQAQRNLISQADIRRMKLSEELKALQAHGDRMSGHTLLVMSEDELRLKKALAMERLPKEINDLKTRCTEIERIAMEPAMTDQDLDSMRNAVDSVNSEIEQLVTNKLQSMDTKGDDSLMLYRQQASMVSNKKTGLNSSWRDAAEQSRELQEELDKKREMAREMGATETLKGDDFKRYVSKLRVMSNTFKKKRQELNELKAEVGVLVRTDELLQHQARESGVVLEDAERDKGVHGFRKAQDTLEEVSGVKSKLDEQKGNALENMSQMIVKLSGAISEKKASLAPLIKQLRPFRKQEADLRNEHSAKKKTYDAFYARLEGQRIQTEATVKVLRQECMADESRYHYLQFMQTEVNAQQERVSNELKTYMGGRDSQKKKSLRDVYTRKIQESENAGKALREKQKIVKSAHNANLAQMGMWEDLQKLFACKLELADQQAHISQESIGDEKGNENILTL</sequence>
<evidence type="ECO:0000313" key="19">
    <source>
        <dbReference type="Proteomes" id="UP001165289"/>
    </source>
</evidence>
<dbReference type="GO" id="GO:0030154">
    <property type="term" value="P:cell differentiation"/>
    <property type="evidence" value="ECO:0007669"/>
    <property type="project" value="UniProtKB-KW"/>
</dbReference>
<evidence type="ECO:0000256" key="1">
    <source>
        <dbReference type="ARBA" id="ARBA00004120"/>
    </source>
</evidence>
<comment type="function">
    <text evidence="13">Component of the intraflagellar transport (IFT) complex B: together with IFT74, forms a tubulin-binding module that specifically mediates transport of tubulin within the cilium. Binds tubulin via its CH (calponin-homology)-like region. Required for ciliogenesis. Required for proper regulation of SHH signaling. Plays an important role during spermatogenesis by modulating the assembly and elongation of the sperm flagella.</text>
</comment>
<keyword evidence="11" id="KW-0966">Cell projection</keyword>
<keyword evidence="8 16" id="KW-0175">Coiled coil</keyword>
<dbReference type="InterPro" id="IPR041146">
    <property type="entry name" value="IFT81_CH"/>
</dbReference>
<dbReference type="AlphaFoldDB" id="A0AAV7K1K5"/>
<dbReference type="GO" id="GO:0015631">
    <property type="term" value="F:tubulin binding"/>
    <property type="evidence" value="ECO:0007669"/>
    <property type="project" value="InterPro"/>
</dbReference>
<name>A0AAV7K1K5_9METZ</name>
<keyword evidence="6" id="KW-0744">Spermatogenesis</keyword>
<dbReference type="GO" id="GO:0030992">
    <property type="term" value="C:intraciliary transport particle B"/>
    <property type="evidence" value="ECO:0007669"/>
    <property type="project" value="InterPro"/>
</dbReference>
<feature type="coiled-coil region" evidence="16">
    <location>
        <begin position="360"/>
        <end position="422"/>
    </location>
</feature>
<evidence type="ECO:0000259" key="17">
    <source>
        <dbReference type="Pfam" id="PF18383"/>
    </source>
</evidence>
<protein>
    <recommendedName>
        <fullName evidence="14">Intraflagellar transport protein 81 homolog</fullName>
    </recommendedName>
    <alternativeName>
        <fullName evidence="15">Carnitine deficiency-associated protein expressed in ventricle 1</fullName>
    </alternativeName>
</protein>
<dbReference type="FunFam" id="1.10.418.70:FF:000001">
    <property type="entry name" value="Intraflagellar transport protein 81 homolog"/>
    <property type="match status" value="1"/>
</dbReference>
<evidence type="ECO:0000256" key="8">
    <source>
        <dbReference type="ARBA" id="ARBA00023054"/>
    </source>
</evidence>
<keyword evidence="9" id="KW-0969">Cilium</keyword>
<evidence type="ECO:0000256" key="9">
    <source>
        <dbReference type="ARBA" id="ARBA00023069"/>
    </source>
</evidence>
<evidence type="ECO:0000256" key="5">
    <source>
        <dbReference type="ARBA" id="ARBA00022794"/>
    </source>
</evidence>
<keyword evidence="3" id="KW-0597">Phosphoprotein</keyword>
<gene>
    <name evidence="18" type="ORF">LOD99_2397</name>
</gene>
<dbReference type="InterPro" id="IPR029600">
    <property type="entry name" value="IFT81"/>
</dbReference>